<dbReference type="Gene3D" id="3.40.710.10">
    <property type="entry name" value="DD-peptidase/beta-lactamase superfamily"/>
    <property type="match status" value="1"/>
</dbReference>
<dbReference type="Proteomes" id="UP001205906">
    <property type="component" value="Unassembled WGS sequence"/>
</dbReference>
<evidence type="ECO:0000313" key="3">
    <source>
        <dbReference type="Proteomes" id="UP001205906"/>
    </source>
</evidence>
<evidence type="ECO:0000313" key="2">
    <source>
        <dbReference type="EMBL" id="MCO6049786.1"/>
    </source>
</evidence>
<accession>A0ABT1C6H8</accession>
<keyword evidence="3" id="KW-1185">Reference proteome</keyword>
<name>A0ABT1C6H8_9HYPH</name>
<dbReference type="PANTHER" id="PTHR43283">
    <property type="entry name" value="BETA-LACTAMASE-RELATED"/>
    <property type="match status" value="1"/>
</dbReference>
<dbReference type="PANTHER" id="PTHR43283:SF7">
    <property type="entry name" value="BETA-LACTAMASE-RELATED DOMAIN-CONTAINING PROTEIN"/>
    <property type="match status" value="1"/>
</dbReference>
<comment type="caution">
    <text evidence="2">The sequence shown here is derived from an EMBL/GenBank/DDBJ whole genome shotgun (WGS) entry which is preliminary data.</text>
</comment>
<dbReference type="SUPFAM" id="SSF56601">
    <property type="entry name" value="beta-lactamase/transpeptidase-like"/>
    <property type="match status" value="1"/>
</dbReference>
<dbReference type="InterPro" id="IPR050789">
    <property type="entry name" value="Diverse_Enzym_Activities"/>
</dbReference>
<sequence length="392" mass="42852">MTETTAFETRFGFKRSDVTLANWRLAPFNQWSFQNVRELVPSAGIASSSATETLPTLGALAETTFDLNGMEIGMERFLQAAETDILLVLKEGKPLIGWQAPHADAGRPHLVFSISKSITALIAGILNSQGVLDFEAPLVSILPEAEGSAYGTATLRQLLDMRLSLDFEEAYTDPSGGFARYRRATLWNPLGGEEPQSLHDFLMSIKKGDDEHGGPLRYRSPNSDLLGIVIERAIGRRFSELAAELLWQPIGATGEAYVTVDAEGSPRTAGGILTTAHDLARIGEMMRQGGAAGSRQVVPETFVRDTLENGDKEAWKNGDFADLFAEGSYRNKWYASGEESGAFAAIGIHGQWLFVDPSRAVTIVKFSSQADPNNERVDQLNLFFFRQLAAMV</sequence>
<gene>
    <name evidence="2" type="ORF">NGM99_08265</name>
</gene>
<evidence type="ECO:0000259" key="1">
    <source>
        <dbReference type="Pfam" id="PF00144"/>
    </source>
</evidence>
<organism evidence="2 3">
    <name type="scientific">Mesorhizobium liriopis</name>
    <dbReference type="NCBI Taxonomy" id="2953882"/>
    <lineage>
        <taxon>Bacteria</taxon>
        <taxon>Pseudomonadati</taxon>
        <taxon>Pseudomonadota</taxon>
        <taxon>Alphaproteobacteria</taxon>
        <taxon>Hyphomicrobiales</taxon>
        <taxon>Phyllobacteriaceae</taxon>
        <taxon>Mesorhizobium</taxon>
    </lineage>
</organism>
<dbReference type="EMBL" id="JAMXQS010000004">
    <property type="protein sequence ID" value="MCO6049786.1"/>
    <property type="molecule type" value="Genomic_DNA"/>
</dbReference>
<dbReference type="RefSeq" id="WP_252817914.1">
    <property type="nucleotide sequence ID" value="NZ_JAMXQS010000004.1"/>
</dbReference>
<feature type="domain" description="Beta-lactamase-related" evidence="1">
    <location>
        <begin position="86"/>
        <end position="377"/>
    </location>
</feature>
<proteinExistence type="predicted"/>
<protein>
    <submittedName>
        <fullName evidence="2">Beta-lactamase family protein</fullName>
    </submittedName>
</protein>
<dbReference type="Pfam" id="PF00144">
    <property type="entry name" value="Beta-lactamase"/>
    <property type="match status" value="1"/>
</dbReference>
<reference evidence="2 3" key="1">
    <citation type="submission" date="2022-06" db="EMBL/GenBank/DDBJ databases">
        <title>Mesorhizobium sp. strain RP14 Genome sequencing and assembly.</title>
        <authorList>
            <person name="Kim I."/>
        </authorList>
    </citation>
    <scope>NUCLEOTIDE SEQUENCE [LARGE SCALE GENOMIC DNA]</scope>
    <source>
        <strain evidence="3">RP14(2022)</strain>
    </source>
</reference>
<dbReference type="InterPro" id="IPR012338">
    <property type="entry name" value="Beta-lactam/transpept-like"/>
</dbReference>
<dbReference type="InterPro" id="IPR001466">
    <property type="entry name" value="Beta-lactam-related"/>
</dbReference>